<dbReference type="EMBL" id="MU853334">
    <property type="protein sequence ID" value="KAK4115433.1"/>
    <property type="molecule type" value="Genomic_DNA"/>
</dbReference>
<gene>
    <name evidence="1" type="ORF">N656DRAFT_378337</name>
</gene>
<dbReference type="AlphaFoldDB" id="A0AAN6YVV5"/>
<name>A0AAN6YVV5_9PEZI</name>
<dbReference type="GeneID" id="89933570"/>
<proteinExistence type="predicted"/>
<reference evidence="1" key="1">
    <citation type="journal article" date="2023" name="Mol. Phylogenet. Evol.">
        <title>Genome-scale phylogeny and comparative genomics of the fungal order Sordariales.</title>
        <authorList>
            <person name="Hensen N."/>
            <person name="Bonometti L."/>
            <person name="Westerberg I."/>
            <person name="Brannstrom I.O."/>
            <person name="Guillou S."/>
            <person name="Cros-Aarteil S."/>
            <person name="Calhoun S."/>
            <person name="Haridas S."/>
            <person name="Kuo A."/>
            <person name="Mondo S."/>
            <person name="Pangilinan J."/>
            <person name="Riley R."/>
            <person name="LaButti K."/>
            <person name="Andreopoulos B."/>
            <person name="Lipzen A."/>
            <person name="Chen C."/>
            <person name="Yan M."/>
            <person name="Daum C."/>
            <person name="Ng V."/>
            <person name="Clum A."/>
            <person name="Steindorff A."/>
            <person name="Ohm R.A."/>
            <person name="Martin F."/>
            <person name="Silar P."/>
            <person name="Natvig D.O."/>
            <person name="Lalanne C."/>
            <person name="Gautier V."/>
            <person name="Ament-Velasquez S.L."/>
            <person name="Kruys A."/>
            <person name="Hutchinson M.I."/>
            <person name="Powell A.J."/>
            <person name="Barry K."/>
            <person name="Miller A.N."/>
            <person name="Grigoriev I.V."/>
            <person name="Debuchy R."/>
            <person name="Gladieux P."/>
            <person name="Hiltunen Thoren M."/>
            <person name="Johannesson H."/>
        </authorList>
    </citation>
    <scope>NUCLEOTIDE SEQUENCE</scope>
    <source>
        <strain evidence="1">CBS 508.74</strain>
    </source>
</reference>
<evidence type="ECO:0000313" key="1">
    <source>
        <dbReference type="EMBL" id="KAK4115433.1"/>
    </source>
</evidence>
<dbReference type="RefSeq" id="XP_064673003.1">
    <property type="nucleotide sequence ID" value="XM_064809446.1"/>
</dbReference>
<evidence type="ECO:0000313" key="2">
    <source>
        <dbReference type="Proteomes" id="UP001302812"/>
    </source>
</evidence>
<reference evidence="1" key="2">
    <citation type="submission" date="2023-05" db="EMBL/GenBank/DDBJ databases">
        <authorList>
            <consortium name="Lawrence Berkeley National Laboratory"/>
            <person name="Steindorff A."/>
            <person name="Hensen N."/>
            <person name="Bonometti L."/>
            <person name="Westerberg I."/>
            <person name="Brannstrom I.O."/>
            <person name="Guillou S."/>
            <person name="Cros-Aarteil S."/>
            <person name="Calhoun S."/>
            <person name="Haridas S."/>
            <person name="Kuo A."/>
            <person name="Mondo S."/>
            <person name="Pangilinan J."/>
            <person name="Riley R."/>
            <person name="Labutti K."/>
            <person name="Andreopoulos B."/>
            <person name="Lipzen A."/>
            <person name="Chen C."/>
            <person name="Yanf M."/>
            <person name="Daum C."/>
            <person name="Ng V."/>
            <person name="Clum A."/>
            <person name="Ohm R."/>
            <person name="Martin F."/>
            <person name="Silar P."/>
            <person name="Natvig D."/>
            <person name="Lalanne C."/>
            <person name="Gautier V."/>
            <person name="Ament-Velasquez S.L."/>
            <person name="Kruys A."/>
            <person name="Hutchinson M.I."/>
            <person name="Powell A.J."/>
            <person name="Barry K."/>
            <person name="Miller A.N."/>
            <person name="Grigoriev I.V."/>
            <person name="Debuchy R."/>
            <person name="Gladieux P."/>
            <person name="Thoren M.H."/>
            <person name="Johannesson H."/>
        </authorList>
    </citation>
    <scope>NUCLEOTIDE SEQUENCE</scope>
    <source>
        <strain evidence="1">CBS 508.74</strain>
    </source>
</reference>
<comment type="caution">
    <text evidence="1">The sequence shown here is derived from an EMBL/GenBank/DDBJ whole genome shotgun (WGS) entry which is preliminary data.</text>
</comment>
<sequence>MSETDSPVTTMIRAWNTAIPRRMSTPCHVALLAPRWIPRFLKSPASLSLSVPLLFSLTVSQLDRVRLPSNFFQPYS</sequence>
<protein>
    <submittedName>
        <fullName evidence="1">Uncharacterized protein</fullName>
    </submittedName>
</protein>
<organism evidence="1 2">
    <name type="scientific">Canariomyces notabilis</name>
    <dbReference type="NCBI Taxonomy" id="2074819"/>
    <lineage>
        <taxon>Eukaryota</taxon>
        <taxon>Fungi</taxon>
        <taxon>Dikarya</taxon>
        <taxon>Ascomycota</taxon>
        <taxon>Pezizomycotina</taxon>
        <taxon>Sordariomycetes</taxon>
        <taxon>Sordariomycetidae</taxon>
        <taxon>Sordariales</taxon>
        <taxon>Chaetomiaceae</taxon>
        <taxon>Canariomyces</taxon>
    </lineage>
</organism>
<keyword evidence="2" id="KW-1185">Reference proteome</keyword>
<dbReference type="Proteomes" id="UP001302812">
    <property type="component" value="Unassembled WGS sequence"/>
</dbReference>
<accession>A0AAN6YVV5</accession>